<dbReference type="EMBL" id="JBJJXE010000001">
    <property type="protein sequence ID" value="MFL1731392.1"/>
    <property type="molecule type" value="Genomic_DNA"/>
</dbReference>
<evidence type="ECO:0000313" key="3">
    <source>
        <dbReference type="EMBL" id="MFL1731392.1"/>
    </source>
</evidence>
<dbReference type="InterPro" id="IPR011250">
    <property type="entry name" value="OMP/PagP_B-barrel"/>
</dbReference>
<evidence type="ECO:0000313" key="4">
    <source>
        <dbReference type="Proteomes" id="UP001624684"/>
    </source>
</evidence>
<protein>
    <submittedName>
        <fullName evidence="3">Transferrin-binding protein-like solute binding protein</fullName>
    </submittedName>
</protein>
<keyword evidence="4" id="KW-1185">Reference proteome</keyword>
<comment type="caution">
    <text evidence="3">The sequence shown here is derived from an EMBL/GenBank/DDBJ whole genome shotgun (WGS) entry which is preliminary data.</text>
</comment>
<feature type="chain" id="PRO_5047032107" evidence="1">
    <location>
        <begin position="25"/>
        <end position="238"/>
    </location>
</feature>
<evidence type="ECO:0000259" key="2">
    <source>
        <dbReference type="Pfam" id="PF01298"/>
    </source>
</evidence>
<dbReference type="Pfam" id="PF01298">
    <property type="entry name" value="TbpB_B_D"/>
    <property type="match status" value="1"/>
</dbReference>
<dbReference type="Proteomes" id="UP001624684">
    <property type="component" value="Unassembled WGS sequence"/>
</dbReference>
<proteinExistence type="predicted"/>
<gene>
    <name evidence="3" type="ORF">ACJHVH_00025</name>
</gene>
<accession>A0ABW8U5H7</accession>
<dbReference type="PROSITE" id="PS51257">
    <property type="entry name" value="PROKAR_LIPOPROTEIN"/>
    <property type="match status" value="1"/>
</dbReference>
<organism evidence="3 4">
    <name type="scientific">Moraxella oculi</name>
    <dbReference type="NCBI Taxonomy" id="2940516"/>
    <lineage>
        <taxon>Bacteria</taxon>
        <taxon>Pseudomonadati</taxon>
        <taxon>Pseudomonadota</taxon>
        <taxon>Gammaproteobacteria</taxon>
        <taxon>Moraxellales</taxon>
        <taxon>Moraxellaceae</taxon>
        <taxon>Moraxella</taxon>
    </lineage>
</organism>
<name>A0ABW8U5H7_9GAMM</name>
<sequence>MQKLNPSYSLVLASLTALSMTACSSGGGSSVPAAKPANVVNSQPSAPTAQTTTIQGNKMNIVNGKANGSTAITNSPSTNKVVVNGQAVDFIPNGFSVRTLNLTASNMARVGGGSNLAYTRYGYVREGKTGEAYLFAQGNPTTKMPTTGTATYTGQGVHFENGANSNVNASFQVNYGDKNLSGTVGNVSLKAIITGNTFAGNQGGISTKGQFYGANAAELGGTYRNADGSVAGAYGAKK</sequence>
<feature type="signal peptide" evidence="1">
    <location>
        <begin position="1"/>
        <end position="24"/>
    </location>
</feature>
<dbReference type="SUPFAM" id="SSF56925">
    <property type="entry name" value="OMPA-like"/>
    <property type="match status" value="1"/>
</dbReference>
<keyword evidence="1" id="KW-0732">Signal</keyword>
<dbReference type="InterPro" id="IPR001677">
    <property type="entry name" value="TbpB_B_D"/>
</dbReference>
<dbReference type="Gene3D" id="2.40.160.90">
    <property type="match status" value="1"/>
</dbReference>
<reference evidence="3 4" key="1">
    <citation type="submission" date="2024-11" db="EMBL/GenBank/DDBJ databases">
        <title>First Report of Moraxella oculi in Brazil in an Infectious Bovine Keratoconjunctivitis Outbreak.</title>
        <authorList>
            <person name="Carvalho C.V."/>
            <person name="Domingues R."/>
            <person name="Coutinho C."/>
            <person name="Honorio N.T.B.S."/>
            <person name="Faza D.R.L.R."/>
            <person name="Carvalho W.A."/>
            <person name="Machado A.B.F."/>
            <person name="Martins M.F."/>
            <person name="Gaspar E.B."/>
        </authorList>
    </citation>
    <scope>NUCLEOTIDE SEQUENCE [LARGE SCALE GENOMIC DNA]</scope>
    <source>
        <strain evidence="3 4">2117LE</strain>
    </source>
</reference>
<feature type="domain" description="Transferrin-binding protein B C-lobe/N-lobe beta-barrel" evidence="2">
    <location>
        <begin position="144"/>
        <end position="238"/>
    </location>
</feature>
<evidence type="ECO:0000256" key="1">
    <source>
        <dbReference type="SAM" id="SignalP"/>
    </source>
</evidence>
<dbReference type="RefSeq" id="WP_407068312.1">
    <property type="nucleotide sequence ID" value="NZ_JBJJXE010000001.1"/>
</dbReference>